<dbReference type="Proteomes" id="UP000197717">
    <property type="component" value="Chromosome"/>
</dbReference>
<evidence type="ECO:0000313" key="2">
    <source>
        <dbReference type="EMBL" id="ASG65242.1"/>
    </source>
</evidence>
<organism evidence="2 3">
    <name type="scientific">Idiomarina piscisalsi</name>
    <dbReference type="NCBI Taxonomy" id="1096243"/>
    <lineage>
        <taxon>Bacteria</taxon>
        <taxon>Pseudomonadati</taxon>
        <taxon>Pseudomonadota</taxon>
        <taxon>Gammaproteobacteria</taxon>
        <taxon>Alteromonadales</taxon>
        <taxon>Idiomarinaceae</taxon>
        <taxon>Idiomarina</taxon>
    </lineage>
</organism>
<name>A0ABM6LRT6_9GAMM</name>
<keyword evidence="1" id="KW-0732">Signal</keyword>
<keyword evidence="3" id="KW-1185">Reference proteome</keyword>
<accession>A0ABM6LRT6</accession>
<evidence type="ECO:0000256" key="1">
    <source>
        <dbReference type="SAM" id="SignalP"/>
    </source>
</evidence>
<gene>
    <name evidence="2" type="ORF">CEW91_03340</name>
</gene>
<evidence type="ECO:0000313" key="3">
    <source>
        <dbReference type="Proteomes" id="UP000197717"/>
    </source>
</evidence>
<sequence>MMKWFIASLGLLSQLALASEPPELSRFEKEVSGNGARVKTDAELPSQVWQKACRSALTMPLREKVKERLSERVSATVPDEVSFLQANIDEFNSWNDSGWLHCTGESEIKDWSLNIAGLAVRVAWFLAQNKRLDEIKPYLREALSHTYSSADAVALIAKLAPESQRLNYLDANLNKNALTLNAAKYAVSSIWFSDGRWQSVIDVTSSCDSVECRQLKLNAEEQKEREDAEKADDLSSYF</sequence>
<protein>
    <submittedName>
        <fullName evidence="2">Uncharacterized protein</fullName>
    </submittedName>
</protein>
<feature type="signal peptide" evidence="1">
    <location>
        <begin position="1"/>
        <end position="18"/>
    </location>
</feature>
<dbReference type="EMBL" id="CP022133">
    <property type="protein sequence ID" value="ASG65242.1"/>
    <property type="molecule type" value="Genomic_DNA"/>
</dbReference>
<reference evidence="2 3" key="1">
    <citation type="submission" date="2017-06" db="EMBL/GenBank/DDBJ databases">
        <title>Complete genome sequence of Idiomarina piscisalsi strain 10PY1A isolated from soil of Soudi Arabia.</title>
        <authorList>
            <person name="Kim M.-C."/>
            <person name="Jung B.K."/>
            <person name="Budiyanto F."/>
            <person name="Nzila A."/>
            <person name="Shin J.-H."/>
        </authorList>
    </citation>
    <scope>NUCLEOTIDE SEQUENCE [LARGE SCALE GENOMIC DNA]</scope>
    <source>
        <strain evidence="2 3">10PY1A</strain>
    </source>
</reference>
<proteinExistence type="predicted"/>
<dbReference type="RefSeq" id="WP_088767673.1">
    <property type="nucleotide sequence ID" value="NZ_CP022133.1"/>
</dbReference>
<feature type="chain" id="PRO_5045942464" evidence="1">
    <location>
        <begin position="19"/>
        <end position="238"/>
    </location>
</feature>